<keyword evidence="3" id="KW-1185">Reference proteome</keyword>
<protein>
    <submittedName>
        <fullName evidence="2">Uncharacterized protein</fullName>
    </submittedName>
</protein>
<keyword evidence="1" id="KW-0812">Transmembrane</keyword>
<dbReference type="AlphaFoldDB" id="S8DWN5"/>
<evidence type="ECO:0000313" key="2">
    <source>
        <dbReference type="EMBL" id="EPS97546.1"/>
    </source>
</evidence>
<dbReference type="InParanoid" id="S8DWN5"/>
<feature type="non-terminal residue" evidence="2">
    <location>
        <position position="1"/>
    </location>
</feature>
<dbReference type="eggNOG" id="ENOG502SYTQ">
    <property type="taxonomic scope" value="Eukaryota"/>
</dbReference>
<proteinExistence type="predicted"/>
<feature type="transmembrane region" description="Helical" evidence="1">
    <location>
        <begin position="46"/>
        <end position="68"/>
    </location>
</feature>
<evidence type="ECO:0000256" key="1">
    <source>
        <dbReference type="SAM" id="Phobius"/>
    </source>
</evidence>
<keyword evidence="1" id="KW-1133">Transmembrane helix</keyword>
<dbReference type="Proteomes" id="UP000015241">
    <property type="component" value="Unassembled WGS sequence"/>
</dbReference>
<evidence type="ECO:0000313" key="3">
    <source>
        <dbReference type="Proteomes" id="UP000015241"/>
    </source>
</evidence>
<keyword evidence="1" id="KW-0472">Membrane</keyword>
<dbReference type="HOGENOM" id="CLU_2055224_0_0_1"/>
<gene>
    <name evidence="2" type="ORF">FOMPIDRAFT_13300</name>
</gene>
<sequence>PPILELIRFASSSLSVISTYTRRSFTYLISKPLWTTLAVTYRPLSYLLAPVFVFLSILLDVFILTPYTVIKAILINVYPIYVFLGASLLCAACVGLGARLWVKAIRYVIFGSKPASRTPA</sequence>
<organism evidence="2 3">
    <name type="scientific">Fomitopsis schrenkii</name>
    <name type="common">Brown rot fungus</name>
    <dbReference type="NCBI Taxonomy" id="2126942"/>
    <lineage>
        <taxon>Eukaryota</taxon>
        <taxon>Fungi</taxon>
        <taxon>Dikarya</taxon>
        <taxon>Basidiomycota</taxon>
        <taxon>Agaricomycotina</taxon>
        <taxon>Agaricomycetes</taxon>
        <taxon>Polyporales</taxon>
        <taxon>Fomitopsis</taxon>
    </lineage>
</organism>
<reference evidence="2 3" key="1">
    <citation type="journal article" date="2012" name="Science">
        <title>The Paleozoic origin of enzymatic lignin decomposition reconstructed from 31 fungal genomes.</title>
        <authorList>
            <person name="Floudas D."/>
            <person name="Binder M."/>
            <person name="Riley R."/>
            <person name="Barry K."/>
            <person name="Blanchette R.A."/>
            <person name="Henrissat B."/>
            <person name="Martinez A.T."/>
            <person name="Otillar R."/>
            <person name="Spatafora J.W."/>
            <person name="Yadav J.S."/>
            <person name="Aerts A."/>
            <person name="Benoit I."/>
            <person name="Boyd A."/>
            <person name="Carlson A."/>
            <person name="Copeland A."/>
            <person name="Coutinho P.M."/>
            <person name="de Vries R.P."/>
            <person name="Ferreira P."/>
            <person name="Findley K."/>
            <person name="Foster B."/>
            <person name="Gaskell J."/>
            <person name="Glotzer D."/>
            <person name="Gorecki P."/>
            <person name="Heitman J."/>
            <person name="Hesse C."/>
            <person name="Hori C."/>
            <person name="Igarashi K."/>
            <person name="Jurgens J.A."/>
            <person name="Kallen N."/>
            <person name="Kersten P."/>
            <person name="Kohler A."/>
            <person name="Kuees U."/>
            <person name="Kumar T.K.A."/>
            <person name="Kuo A."/>
            <person name="LaButti K."/>
            <person name="Larrondo L.F."/>
            <person name="Lindquist E."/>
            <person name="Ling A."/>
            <person name="Lombard V."/>
            <person name="Lucas S."/>
            <person name="Lundell T."/>
            <person name="Martin R."/>
            <person name="McLaughlin D.J."/>
            <person name="Morgenstern I."/>
            <person name="Morin E."/>
            <person name="Murat C."/>
            <person name="Nagy L.G."/>
            <person name="Nolan M."/>
            <person name="Ohm R.A."/>
            <person name="Patyshakuliyeva A."/>
            <person name="Rokas A."/>
            <person name="Ruiz-Duenas F.J."/>
            <person name="Sabat G."/>
            <person name="Salamov A."/>
            <person name="Samejima M."/>
            <person name="Schmutz J."/>
            <person name="Slot J.C."/>
            <person name="St John F."/>
            <person name="Stenlid J."/>
            <person name="Sun H."/>
            <person name="Sun S."/>
            <person name="Syed K."/>
            <person name="Tsang A."/>
            <person name="Wiebenga A."/>
            <person name="Young D."/>
            <person name="Pisabarro A."/>
            <person name="Eastwood D.C."/>
            <person name="Martin F."/>
            <person name="Cullen D."/>
            <person name="Grigoriev I.V."/>
            <person name="Hibbett D.S."/>
        </authorList>
    </citation>
    <scope>NUCLEOTIDE SEQUENCE</scope>
    <source>
        <strain evidence="3">FP-58527</strain>
    </source>
</reference>
<dbReference type="EMBL" id="KE504175">
    <property type="protein sequence ID" value="EPS97546.1"/>
    <property type="molecule type" value="Genomic_DNA"/>
</dbReference>
<feature type="non-terminal residue" evidence="2">
    <location>
        <position position="120"/>
    </location>
</feature>
<dbReference type="OrthoDB" id="3366475at2759"/>
<accession>S8DWN5</accession>
<feature type="transmembrane region" description="Helical" evidence="1">
    <location>
        <begin position="80"/>
        <end position="102"/>
    </location>
</feature>
<name>S8DWN5_FOMSC</name>